<dbReference type="PANTHER" id="PTHR22946">
    <property type="entry name" value="DIENELACTONE HYDROLASE DOMAIN-CONTAINING PROTEIN-RELATED"/>
    <property type="match status" value="1"/>
</dbReference>
<feature type="domain" description="Peptidase S9 prolyl oligopeptidase catalytic" evidence="1">
    <location>
        <begin position="165"/>
        <end position="314"/>
    </location>
</feature>
<gene>
    <name evidence="2" type="ORF">Pan54_20610</name>
</gene>
<dbReference type="Pfam" id="PF00326">
    <property type="entry name" value="Peptidase_S9"/>
    <property type="match status" value="1"/>
</dbReference>
<dbReference type="Proteomes" id="UP000316095">
    <property type="component" value="Unassembled WGS sequence"/>
</dbReference>
<evidence type="ECO:0000259" key="1">
    <source>
        <dbReference type="Pfam" id="PF00326"/>
    </source>
</evidence>
<dbReference type="OrthoDB" id="3668964at2"/>
<dbReference type="InterPro" id="IPR029058">
    <property type="entry name" value="AB_hydrolase_fold"/>
</dbReference>
<dbReference type="SUPFAM" id="SSF53474">
    <property type="entry name" value="alpha/beta-Hydrolases"/>
    <property type="match status" value="1"/>
</dbReference>
<dbReference type="AlphaFoldDB" id="A0A5C5XGQ6"/>
<organism evidence="2 3">
    <name type="scientific">Rubinisphaera italica</name>
    <dbReference type="NCBI Taxonomy" id="2527969"/>
    <lineage>
        <taxon>Bacteria</taxon>
        <taxon>Pseudomonadati</taxon>
        <taxon>Planctomycetota</taxon>
        <taxon>Planctomycetia</taxon>
        <taxon>Planctomycetales</taxon>
        <taxon>Planctomycetaceae</taxon>
        <taxon>Rubinisphaera</taxon>
    </lineage>
</organism>
<evidence type="ECO:0000313" key="3">
    <source>
        <dbReference type="Proteomes" id="UP000316095"/>
    </source>
</evidence>
<dbReference type="GO" id="GO:0008236">
    <property type="term" value="F:serine-type peptidase activity"/>
    <property type="evidence" value="ECO:0007669"/>
    <property type="project" value="InterPro"/>
</dbReference>
<dbReference type="InterPro" id="IPR050261">
    <property type="entry name" value="FrsA_esterase"/>
</dbReference>
<sequence>MLLPLFSRFAALSFLRSLGLMLFLLSLLSQLLQAQDKLDHRKLTHYLNDEGEAVPIRSTDDWEKRRADVLQNMQQVTGTHPGRRTNLLLQVHVLEEVVEKAYRRQTITIDSGDGDRIPALLYIPNTANPNQKRPGIVALHPTGAAGKLIVDGSTERENRQYARELAERGYVVVAPDYITFGDYEYNFETDKYQSGTMKGIVNHQRCLDLLQSMPEVDADRLGVIGHSLGGHNAIFLAVFDNRVKVIVSSCGWTPFHDYYEGKLAGWTSDRYMPLIREQYELDPDQVPFDFPELIAVLAPRPFLSISPLHDSNFEVSGVRQGIQNARPVYELYQASEQLRLLTPDCAHDFPLELREAAYQFIDEELKLDPK</sequence>
<dbReference type="Gene3D" id="3.40.50.1820">
    <property type="entry name" value="alpha/beta hydrolase"/>
    <property type="match status" value="1"/>
</dbReference>
<protein>
    <submittedName>
        <fullName evidence="2">Alpha/beta hydrolase family protein</fullName>
    </submittedName>
</protein>
<keyword evidence="2" id="KW-0378">Hydrolase</keyword>
<dbReference type="InterPro" id="IPR001375">
    <property type="entry name" value="Peptidase_S9_cat"/>
</dbReference>
<accession>A0A5C5XGQ6</accession>
<proteinExistence type="predicted"/>
<comment type="caution">
    <text evidence="2">The sequence shown here is derived from an EMBL/GenBank/DDBJ whole genome shotgun (WGS) entry which is preliminary data.</text>
</comment>
<reference evidence="2 3" key="1">
    <citation type="submission" date="2019-02" db="EMBL/GenBank/DDBJ databases">
        <title>Deep-cultivation of Planctomycetes and their phenomic and genomic characterization uncovers novel biology.</title>
        <authorList>
            <person name="Wiegand S."/>
            <person name="Jogler M."/>
            <person name="Boedeker C."/>
            <person name="Pinto D."/>
            <person name="Vollmers J."/>
            <person name="Rivas-Marin E."/>
            <person name="Kohn T."/>
            <person name="Peeters S.H."/>
            <person name="Heuer A."/>
            <person name="Rast P."/>
            <person name="Oberbeckmann S."/>
            <person name="Bunk B."/>
            <person name="Jeske O."/>
            <person name="Meyerdierks A."/>
            <person name="Storesund J.E."/>
            <person name="Kallscheuer N."/>
            <person name="Luecker S."/>
            <person name="Lage O.M."/>
            <person name="Pohl T."/>
            <person name="Merkel B.J."/>
            <person name="Hornburger P."/>
            <person name="Mueller R.-W."/>
            <person name="Bruemmer F."/>
            <person name="Labrenz M."/>
            <person name="Spormann A.M."/>
            <person name="Op Den Camp H."/>
            <person name="Overmann J."/>
            <person name="Amann R."/>
            <person name="Jetten M.S.M."/>
            <person name="Mascher T."/>
            <person name="Medema M.H."/>
            <person name="Devos D.P."/>
            <person name="Kaster A.-K."/>
            <person name="Ovreas L."/>
            <person name="Rohde M."/>
            <person name="Galperin M.Y."/>
            <person name="Jogler C."/>
        </authorList>
    </citation>
    <scope>NUCLEOTIDE SEQUENCE [LARGE SCALE GENOMIC DNA]</scope>
    <source>
        <strain evidence="2 3">Pan54</strain>
    </source>
</reference>
<evidence type="ECO:0000313" key="2">
    <source>
        <dbReference type="EMBL" id="TWT61325.1"/>
    </source>
</evidence>
<name>A0A5C5XGQ6_9PLAN</name>
<dbReference type="RefSeq" id="WP_146503339.1">
    <property type="nucleotide sequence ID" value="NZ_SJPG01000001.1"/>
</dbReference>
<dbReference type="GO" id="GO:0006508">
    <property type="term" value="P:proteolysis"/>
    <property type="evidence" value="ECO:0007669"/>
    <property type="project" value="InterPro"/>
</dbReference>
<keyword evidence="3" id="KW-1185">Reference proteome</keyword>
<dbReference type="EMBL" id="SJPG01000001">
    <property type="protein sequence ID" value="TWT61325.1"/>
    <property type="molecule type" value="Genomic_DNA"/>
</dbReference>